<proteinExistence type="predicted"/>
<dbReference type="EMBL" id="LAZR01039851">
    <property type="protein sequence ID" value="KKL15967.1"/>
    <property type="molecule type" value="Genomic_DNA"/>
</dbReference>
<protein>
    <submittedName>
        <fullName evidence="2">Uncharacterized protein</fullName>
    </submittedName>
</protein>
<dbReference type="SUPFAM" id="SSF56563">
    <property type="entry name" value="Major capsid protein gp5"/>
    <property type="match status" value="1"/>
</dbReference>
<name>A0A0F9BQ61_9ZZZZ</name>
<feature type="region of interest" description="Disordered" evidence="1">
    <location>
        <begin position="13"/>
        <end position="45"/>
    </location>
</feature>
<feature type="non-terminal residue" evidence="2">
    <location>
        <position position="264"/>
    </location>
</feature>
<gene>
    <name evidence="2" type="ORF">LCGC14_2500310</name>
</gene>
<reference evidence="2" key="1">
    <citation type="journal article" date="2015" name="Nature">
        <title>Complex archaea that bridge the gap between prokaryotes and eukaryotes.</title>
        <authorList>
            <person name="Spang A."/>
            <person name="Saw J.H."/>
            <person name="Jorgensen S.L."/>
            <person name="Zaremba-Niedzwiedzka K."/>
            <person name="Martijn J."/>
            <person name="Lind A.E."/>
            <person name="van Eijk R."/>
            <person name="Schleper C."/>
            <person name="Guy L."/>
            <person name="Ettema T.J."/>
        </authorList>
    </citation>
    <scope>NUCLEOTIDE SEQUENCE</scope>
</reference>
<accession>A0A0F9BQ61</accession>
<comment type="caution">
    <text evidence="2">The sequence shown here is derived from an EMBL/GenBank/DDBJ whole genome shotgun (WGS) entry which is preliminary data.</text>
</comment>
<evidence type="ECO:0000313" key="2">
    <source>
        <dbReference type="EMBL" id="KKL15967.1"/>
    </source>
</evidence>
<organism evidence="2">
    <name type="scientific">marine sediment metagenome</name>
    <dbReference type="NCBI Taxonomy" id="412755"/>
    <lineage>
        <taxon>unclassified sequences</taxon>
        <taxon>metagenomes</taxon>
        <taxon>ecological metagenomes</taxon>
    </lineage>
</organism>
<sequence>MATTREIRERLKDMRDQLDKLSQPPEGGDPNVDDANKEGPVTLTAEAREDLQEKFASWQPRDIYKAMTVQAIEGAKRGAGIPFDRYSTAIESLVARGNQGQSTPLVQKLLDSAGAGALIRQDLEPMIHALFVKVFPAYDAIGQKPSNGLVHAYQQQTTPGDAAFIGETQVVPSHTSTFVQATTPIAIVGSERAVSLKAQAAVDAGGMNFNLGQQELESAVVSIIRKIQETTLKGNYQVPTGTDATVDGPYDALGFDGFRRIIEA</sequence>
<evidence type="ECO:0000256" key="1">
    <source>
        <dbReference type="SAM" id="MobiDB-lite"/>
    </source>
</evidence>
<dbReference type="AlphaFoldDB" id="A0A0F9BQ61"/>